<feature type="compositionally biased region" description="Polar residues" evidence="1">
    <location>
        <begin position="234"/>
        <end position="247"/>
    </location>
</feature>
<keyword evidence="5" id="KW-1185">Reference proteome</keyword>
<proteinExistence type="predicted"/>
<organism evidence="4 5">
    <name type="scientific">Tuber borchii</name>
    <name type="common">White truffle</name>
    <dbReference type="NCBI Taxonomy" id="42251"/>
    <lineage>
        <taxon>Eukaryota</taxon>
        <taxon>Fungi</taxon>
        <taxon>Dikarya</taxon>
        <taxon>Ascomycota</taxon>
        <taxon>Pezizomycotina</taxon>
        <taxon>Pezizomycetes</taxon>
        <taxon>Pezizales</taxon>
        <taxon>Tuberaceae</taxon>
        <taxon>Tuber</taxon>
    </lineage>
</organism>
<dbReference type="PANTHER" id="PTHR31138:SF1">
    <property type="entry name" value="PDZ DOMAIN-CONTAINING PROTEIN"/>
    <property type="match status" value="1"/>
</dbReference>
<dbReference type="STRING" id="42251.A0A2T6ZU03"/>
<name>A0A2T6ZU03_TUBBO</name>
<accession>A0A2T6ZU03</accession>
<sequence length="887" mass="100328">MDSKVNRPVDPKQRDRDVENKLRLYGIYSGFKNGRLPSNKQIDVALSSLIDHEKLRSPNQNLSAEGKVILEDFRTVVEEAKRLILVKNHDQVFQEFIWNTTQLGAKGGPQTSAPGVPVSKEMANRDAEQARAGFRTLGQLIITNGPSSREFRKLLNDAVILLRDIAGDAATKSASRLNPGEEQLRQIDNPAPDHQWHDAPNLSRENFKNQVRNQFNQNKPVPRSEAREAIGNATQVAQSAGDQQNGPASGVDASSGVRAGAAELRQRAEEDAPEEQKKRVREYRERAGNYMQNKIPQERREYVIFRLKKMVVEIQSHQDYQQAIDTLLGLAETYTGHSKGIAREGTGTVKGAHEDSHLQSAEKSLKVILERFANYTSTEDLLDSINDIYRDADNDPELKDWFRAVNNYVRACLKEEGYIMRHESTEQYDRLYDHGNFLLRNRYRDHTDRVANEFKFLGEQFAADQDNQRFRQAIQKLFNDLGNDENGRPAFKKHLVKDVTQIIIPEVFESVRYIPFPRIEYSDPMIDAVIENLVIESDNMMPNVLEMGNDNYLRFGRKTVSSKHSHTAMISASQIQCDIRDVSYYIKKKQGFPSITDTGVADIFLGGDGFNFKLQLATSDKSDRARFFKVERVDVGISTLKIKLKKSNHKVLFALFKPILMGIMKPAITKILEKQIRDTFGRLDQLAYAIYQEEQKIERDIRENPDPENVQNIYSRYYQAAQRELANRKKKAEAKAADKHANVAVTQHDSIFKDISLPGGISTKATEYKDLSRRGDGWESDVFTIGSASPTSDLREPQLITRKSPYSHRRTTRGRETASVGGASRDSGYHANDHYGHGTSTGNTGFGDKVAGGQYDSVGNRKMGEYTLNRPLDGNYATNPSRTTPTV</sequence>
<feature type="domain" description="HAM1-like C-terminal" evidence="2">
    <location>
        <begin position="635"/>
        <end position="794"/>
    </location>
</feature>
<protein>
    <submittedName>
        <fullName evidence="4">Uncharacterized protein</fullName>
    </submittedName>
</protein>
<dbReference type="InterPro" id="IPR027842">
    <property type="entry name" value="HAM1-like_C"/>
</dbReference>
<evidence type="ECO:0000259" key="3">
    <source>
        <dbReference type="Pfam" id="PF19343"/>
    </source>
</evidence>
<dbReference type="Pfam" id="PF14613">
    <property type="entry name" value="HAM1_C"/>
    <property type="match status" value="1"/>
</dbReference>
<feature type="region of interest" description="Disordered" evidence="1">
    <location>
        <begin position="864"/>
        <end position="887"/>
    </location>
</feature>
<reference evidence="4 5" key="1">
    <citation type="submission" date="2017-04" db="EMBL/GenBank/DDBJ databases">
        <title>Draft genome sequence of Tuber borchii Vittad., a whitish edible truffle.</title>
        <authorList>
            <consortium name="DOE Joint Genome Institute"/>
            <person name="Murat C."/>
            <person name="Kuo A."/>
            <person name="Barry K.W."/>
            <person name="Clum A."/>
            <person name="Dockter R.B."/>
            <person name="Fauchery L."/>
            <person name="Iotti M."/>
            <person name="Kohler A."/>
            <person name="Labutti K."/>
            <person name="Lindquist E.A."/>
            <person name="Lipzen A."/>
            <person name="Ohm R.A."/>
            <person name="Wang M."/>
            <person name="Grigoriev I.V."/>
            <person name="Zambonelli A."/>
            <person name="Martin F.M."/>
        </authorList>
    </citation>
    <scope>NUCLEOTIDE SEQUENCE [LARGE SCALE GENOMIC DNA]</scope>
    <source>
        <strain evidence="4 5">Tbo3840</strain>
    </source>
</reference>
<dbReference type="Proteomes" id="UP000244722">
    <property type="component" value="Unassembled WGS sequence"/>
</dbReference>
<dbReference type="AlphaFoldDB" id="A0A2T6ZU03"/>
<dbReference type="EMBL" id="NESQ01000102">
    <property type="protein sequence ID" value="PUU78982.1"/>
    <property type="molecule type" value="Genomic_DNA"/>
</dbReference>
<evidence type="ECO:0000313" key="5">
    <source>
        <dbReference type="Proteomes" id="UP000244722"/>
    </source>
</evidence>
<dbReference type="OrthoDB" id="19394at2759"/>
<comment type="caution">
    <text evidence="4">The sequence shown here is derived from an EMBL/GenBank/DDBJ whole genome shotgun (WGS) entry which is preliminary data.</text>
</comment>
<feature type="domain" description="HAM1-like N-terminal" evidence="3">
    <location>
        <begin position="3"/>
        <end position="623"/>
    </location>
</feature>
<gene>
    <name evidence="4" type="ORF">B9Z19DRAFT_1064615</name>
</gene>
<dbReference type="Gene3D" id="3.15.10.10">
    <property type="entry name" value="Bactericidal permeability-increasing protein, domain 1"/>
    <property type="match status" value="1"/>
</dbReference>
<dbReference type="Pfam" id="PF19343">
    <property type="entry name" value="HAM1_N"/>
    <property type="match status" value="1"/>
</dbReference>
<evidence type="ECO:0000313" key="4">
    <source>
        <dbReference type="EMBL" id="PUU78982.1"/>
    </source>
</evidence>
<feature type="compositionally biased region" description="Polar residues" evidence="1">
    <location>
        <begin position="876"/>
        <end position="887"/>
    </location>
</feature>
<feature type="compositionally biased region" description="Basic and acidic residues" evidence="1">
    <location>
        <begin position="827"/>
        <end position="836"/>
    </location>
</feature>
<dbReference type="InterPro" id="IPR045967">
    <property type="entry name" value="HAM1-like_N"/>
</dbReference>
<dbReference type="PANTHER" id="PTHR31138">
    <property type="entry name" value="CHROMOSOME 19, WHOLE GENOME SHOTGUN SEQUENCE"/>
    <property type="match status" value="1"/>
</dbReference>
<evidence type="ECO:0000256" key="1">
    <source>
        <dbReference type="SAM" id="MobiDB-lite"/>
    </source>
</evidence>
<feature type="region of interest" description="Disordered" evidence="1">
    <location>
        <begin position="234"/>
        <end position="255"/>
    </location>
</feature>
<feature type="region of interest" description="Disordered" evidence="1">
    <location>
        <begin position="779"/>
        <end position="848"/>
    </location>
</feature>
<evidence type="ECO:0000259" key="2">
    <source>
        <dbReference type="Pfam" id="PF14613"/>
    </source>
</evidence>